<dbReference type="AlphaFoldDB" id="A0A1Q2SMQ5"/>
<protein>
    <submittedName>
        <fullName evidence="1">Hypothetical conserved protein</fullName>
    </submittedName>
</protein>
<dbReference type="KEGG" id="ntt:TAO_1009"/>
<dbReference type="RefSeq" id="WP_096526930.1">
    <property type="nucleotide sequence ID" value="NZ_AP014836.1"/>
</dbReference>
<keyword evidence="2" id="KW-1185">Reference proteome</keyword>
<name>A0A1Q2SMQ5_9GAMM</name>
<dbReference type="OrthoDB" id="7062973at2"/>
<accession>A0A1Q2SMQ5</accession>
<organism evidence="1 2">
    <name type="scientific">Candidatus Nitrosoglobus terrae</name>
    <dbReference type="NCBI Taxonomy" id="1630141"/>
    <lineage>
        <taxon>Bacteria</taxon>
        <taxon>Pseudomonadati</taxon>
        <taxon>Pseudomonadota</taxon>
        <taxon>Gammaproteobacteria</taxon>
        <taxon>Chromatiales</taxon>
        <taxon>Chromatiaceae</taxon>
        <taxon>Candidatus Nitrosoglobus</taxon>
    </lineage>
</organism>
<proteinExistence type="predicted"/>
<evidence type="ECO:0000313" key="2">
    <source>
        <dbReference type="Proteomes" id="UP000243679"/>
    </source>
</evidence>
<dbReference type="Pfam" id="PF15933">
    <property type="entry name" value="RnlB_antitoxin"/>
    <property type="match status" value="1"/>
</dbReference>
<dbReference type="EMBL" id="AP014836">
    <property type="protein sequence ID" value="BAW80379.1"/>
    <property type="molecule type" value="Genomic_DNA"/>
</dbReference>
<evidence type="ECO:0000313" key="1">
    <source>
        <dbReference type="EMBL" id="BAW80379.1"/>
    </source>
</evidence>
<dbReference type="InterPro" id="IPR031834">
    <property type="entry name" value="RnlB/LsoB_antitoxin"/>
</dbReference>
<gene>
    <name evidence="1" type="ORF">TAO_1009</name>
</gene>
<reference evidence="1 2" key="1">
    <citation type="journal article" date="2017" name="ISME J.">
        <title>An acid-tolerant ammonia-oxidizing ?-proteobacterium from soil.</title>
        <authorList>
            <person name="Hayatsu M."/>
            <person name="Tago K."/>
            <person name="Uchiyama I."/>
            <person name="Toyoda A."/>
            <person name="Wang Y."/>
            <person name="Shimomura Y."/>
            <person name="Okubo T."/>
            <person name="Kurisu F."/>
            <person name="Hirono Y."/>
            <person name="Nonaka K."/>
            <person name="Akiyama H."/>
            <person name="Itoh T."/>
            <person name="Takami H."/>
        </authorList>
    </citation>
    <scope>NUCLEOTIDE SEQUENCE [LARGE SCALE GENOMIC DNA]</scope>
    <source>
        <strain evidence="1 2">TAO100</strain>
    </source>
</reference>
<sequence>MIKTLRIVGEIAVVTATADFHPLRQIKQLTLELVSLSFEGLVLFDLFAVNGLTPNRFASMKFGKNGFDRTSFAVESEVSSSIQNEQDLIAKSDQTFLLGSVLSSSELKKFAH</sequence>
<dbReference type="Proteomes" id="UP000243679">
    <property type="component" value="Chromosome"/>
</dbReference>